<gene>
    <name evidence="1" type="ORF">METZ01_LOCUS413388</name>
</gene>
<evidence type="ECO:0000313" key="1">
    <source>
        <dbReference type="EMBL" id="SVD60534.1"/>
    </source>
</evidence>
<dbReference type="InterPro" id="IPR028994">
    <property type="entry name" value="Integrin_alpha_N"/>
</dbReference>
<dbReference type="EMBL" id="UINC01161381">
    <property type="protein sequence ID" value="SVD60534.1"/>
    <property type="molecule type" value="Genomic_DNA"/>
</dbReference>
<dbReference type="SUPFAM" id="SSF69318">
    <property type="entry name" value="Integrin alpha N-terminal domain"/>
    <property type="match status" value="1"/>
</dbReference>
<protein>
    <recommendedName>
        <fullName evidence="2">ASPIC/UnbV domain-containing protein</fullName>
    </recommendedName>
</protein>
<sequence length="86" mass="9043">VTLHHLGCGAIAGLLLVVLADAAPQSSALPADEAWFTDRAEAVGIDFVHFNGMSGEFYMGEVLGPGAAMFDFDNDGDLDIYIVQGQ</sequence>
<dbReference type="AlphaFoldDB" id="A0A382WPR0"/>
<feature type="non-terminal residue" evidence="1">
    <location>
        <position position="1"/>
    </location>
</feature>
<proteinExistence type="predicted"/>
<evidence type="ECO:0008006" key="2">
    <source>
        <dbReference type="Google" id="ProtNLM"/>
    </source>
</evidence>
<name>A0A382WPR0_9ZZZZ</name>
<organism evidence="1">
    <name type="scientific">marine metagenome</name>
    <dbReference type="NCBI Taxonomy" id="408172"/>
    <lineage>
        <taxon>unclassified sequences</taxon>
        <taxon>metagenomes</taxon>
        <taxon>ecological metagenomes</taxon>
    </lineage>
</organism>
<reference evidence="1" key="1">
    <citation type="submission" date="2018-05" db="EMBL/GenBank/DDBJ databases">
        <authorList>
            <person name="Lanie J.A."/>
            <person name="Ng W.-L."/>
            <person name="Kazmierczak K.M."/>
            <person name="Andrzejewski T.M."/>
            <person name="Davidsen T.M."/>
            <person name="Wayne K.J."/>
            <person name="Tettelin H."/>
            <person name="Glass J.I."/>
            <person name="Rusch D."/>
            <person name="Podicherti R."/>
            <person name="Tsui H.-C.T."/>
            <person name="Winkler M.E."/>
        </authorList>
    </citation>
    <scope>NUCLEOTIDE SEQUENCE</scope>
</reference>
<feature type="non-terminal residue" evidence="1">
    <location>
        <position position="86"/>
    </location>
</feature>
<accession>A0A382WPR0</accession>